<proteinExistence type="predicted"/>
<dbReference type="EMBL" id="JBHSNS010000008">
    <property type="protein sequence ID" value="MFC5730379.1"/>
    <property type="molecule type" value="Genomic_DNA"/>
</dbReference>
<name>A0ABW0ZHE6_9ACTN</name>
<dbReference type="Pfam" id="PF00188">
    <property type="entry name" value="CAP"/>
    <property type="match status" value="1"/>
</dbReference>
<keyword evidence="1" id="KW-0732">Signal</keyword>
<dbReference type="Gene3D" id="3.40.33.10">
    <property type="entry name" value="CAP"/>
    <property type="match status" value="1"/>
</dbReference>
<accession>A0ABW0ZHE6</accession>
<dbReference type="PANTHER" id="PTHR31157:SF1">
    <property type="entry name" value="SCP DOMAIN-CONTAINING PROTEIN"/>
    <property type="match status" value="1"/>
</dbReference>
<reference evidence="4" key="1">
    <citation type="journal article" date="2019" name="Int. J. Syst. Evol. Microbiol.">
        <title>The Global Catalogue of Microorganisms (GCM) 10K type strain sequencing project: providing services to taxonomists for standard genome sequencing and annotation.</title>
        <authorList>
            <consortium name="The Broad Institute Genomics Platform"/>
            <consortium name="The Broad Institute Genome Sequencing Center for Infectious Disease"/>
            <person name="Wu L."/>
            <person name="Ma J."/>
        </authorList>
    </citation>
    <scope>NUCLEOTIDE SEQUENCE [LARGE SCALE GENOMIC DNA]</scope>
    <source>
        <strain evidence="4">YIM 94188</strain>
    </source>
</reference>
<feature type="signal peptide" evidence="1">
    <location>
        <begin position="1"/>
        <end position="26"/>
    </location>
</feature>
<feature type="domain" description="SCP" evidence="2">
    <location>
        <begin position="56"/>
        <end position="171"/>
    </location>
</feature>
<evidence type="ECO:0000259" key="2">
    <source>
        <dbReference type="Pfam" id="PF00188"/>
    </source>
</evidence>
<gene>
    <name evidence="3" type="ORF">ACFPQB_15755</name>
</gene>
<dbReference type="InterPro" id="IPR014044">
    <property type="entry name" value="CAP_dom"/>
</dbReference>
<dbReference type="SUPFAM" id="SSF55797">
    <property type="entry name" value="PR-1-like"/>
    <property type="match status" value="1"/>
</dbReference>
<evidence type="ECO:0000313" key="3">
    <source>
        <dbReference type="EMBL" id="MFC5730379.1"/>
    </source>
</evidence>
<dbReference type="Proteomes" id="UP001596072">
    <property type="component" value="Unassembled WGS sequence"/>
</dbReference>
<evidence type="ECO:0000256" key="1">
    <source>
        <dbReference type="SAM" id="SignalP"/>
    </source>
</evidence>
<dbReference type="PANTHER" id="PTHR31157">
    <property type="entry name" value="SCP DOMAIN-CONTAINING PROTEIN"/>
    <property type="match status" value="1"/>
</dbReference>
<sequence>MQTISVKFLVLSMLVALGLTSLTSLASSGAGAAPAPSRAMQSRIVVNSNFETRVIALTNRRRVANGCAPLRFNRNLRTAARRHTFAMARSRILAHRLPGEPRLGRRLTLANYLNWREVAENIAVGFGTPRGVVRAWMRSPTHRRNILDCSLREVGIGVGILNRRVWWTQDFGRR</sequence>
<evidence type="ECO:0000313" key="4">
    <source>
        <dbReference type="Proteomes" id="UP001596072"/>
    </source>
</evidence>
<protein>
    <submittedName>
        <fullName evidence="3">CAP domain-containing protein</fullName>
    </submittedName>
</protein>
<keyword evidence="4" id="KW-1185">Reference proteome</keyword>
<dbReference type="CDD" id="cd05379">
    <property type="entry name" value="CAP_bacterial"/>
    <property type="match status" value="1"/>
</dbReference>
<organism evidence="3 4">
    <name type="scientific">Nocardioides vastitatis</name>
    <dbReference type="NCBI Taxonomy" id="2568655"/>
    <lineage>
        <taxon>Bacteria</taxon>
        <taxon>Bacillati</taxon>
        <taxon>Actinomycetota</taxon>
        <taxon>Actinomycetes</taxon>
        <taxon>Propionibacteriales</taxon>
        <taxon>Nocardioidaceae</taxon>
        <taxon>Nocardioides</taxon>
    </lineage>
</organism>
<dbReference type="InterPro" id="IPR035940">
    <property type="entry name" value="CAP_sf"/>
</dbReference>
<feature type="chain" id="PRO_5047264979" evidence="1">
    <location>
        <begin position="27"/>
        <end position="174"/>
    </location>
</feature>
<dbReference type="RefSeq" id="WP_136432077.1">
    <property type="nucleotide sequence ID" value="NZ_JBHSNS010000008.1"/>
</dbReference>
<comment type="caution">
    <text evidence="3">The sequence shown here is derived from an EMBL/GenBank/DDBJ whole genome shotgun (WGS) entry which is preliminary data.</text>
</comment>